<evidence type="ECO:0000313" key="4">
    <source>
        <dbReference type="EMBL" id="SFS12693.1"/>
    </source>
</evidence>
<keyword evidence="5" id="KW-1185">Reference proteome</keyword>
<accession>A0A1I6MAP6</accession>
<dbReference type="SUPFAM" id="SSF53807">
    <property type="entry name" value="Helical backbone' metal receptor"/>
    <property type="match status" value="1"/>
</dbReference>
<feature type="compositionally biased region" description="Low complexity" evidence="3">
    <location>
        <begin position="38"/>
        <end position="63"/>
    </location>
</feature>
<dbReference type="AlphaFoldDB" id="A0A1I6MAP6"/>
<protein>
    <submittedName>
        <fullName evidence="4">ABC-type Fe3+-hydroxamate transport system, substrate-binding protein</fullName>
    </submittedName>
</protein>
<keyword evidence="2" id="KW-0732">Signal</keyword>
<evidence type="ECO:0000256" key="1">
    <source>
        <dbReference type="ARBA" id="ARBA00022448"/>
    </source>
</evidence>
<dbReference type="EMBL" id="FOZK01000006">
    <property type="protein sequence ID" value="SFS12693.1"/>
    <property type="molecule type" value="Genomic_DNA"/>
</dbReference>
<feature type="region of interest" description="Disordered" evidence="3">
    <location>
        <begin position="30"/>
        <end position="63"/>
    </location>
</feature>
<dbReference type="InterPro" id="IPR051313">
    <property type="entry name" value="Bact_iron-sidero_bind"/>
</dbReference>
<proteinExistence type="predicted"/>
<dbReference type="Proteomes" id="UP000199062">
    <property type="component" value="Unassembled WGS sequence"/>
</dbReference>
<dbReference type="STRING" id="767519.SAMN05216559_4107"/>
<evidence type="ECO:0000256" key="3">
    <source>
        <dbReference type="SAM" id="MobiDB-lite"/>
    </source>
</evidence>
<dbReference type="PANTHER" id="PTHR30532">
    <property type="entry name" value="IRON III DICITRATE-BINDING PERIPLASMIC PROTEIN"/>
    <property type="match status" value="1"/>
</dbReference>
<evidence type="ECO:0000313" key="5">
    <source>
        <dbReference type="Proteomes" id="UP000199062"/>
    </source>
</evidence>
<dbReference type="Gene3D" id="3.40.50.1980">
    <property type="entry name" value="Nitrogenase molybdenum iron protein domain"/>
    <property type="match status" value="2"/>
</dbReference>
<sequence>MSDDASADGQPTRREYVKYGGTVVGGGLLAGCTGDGGSESTATPDSTATDSPTAATETATGDDGAYSVTMSPMGTVEFDAVPETVMGFYPWYADMAIAVGHGDALTSLYAPEMFGGGMNNYYHHLDGVSLDWEELTDPNPGNGTDKEIFYELDADVHLIGPVLLASQDGWSSDDVDDVARDLGPVFGNYYSTRRIEPPARADEYEFYTVQEMGEKVAAVFQEQKRYRQIAAVHDELLDQIRSNLPPAEGRPTVARVWHTDGAFDTFRTAERGIWRADIWPLEPRDAFAGKSWDNAIGRMDYEGLLEADPDVLLVMSGTTSYQNVAEIRETLADHSVGKRLSAVQNDRVYASGAAWHQGPIMTAFGLEMTAKQLYPEQFGEWPGYVDGEPLPEIPEDEQLFDRDRLANIATEGSDE</sequence>
<keyword evidence="1" id="KW-0813">Transport</keyword>
<reference evidence="4 5" key="1">
    <citation type="submission" date="2016-10" db="EMBL/GenBank/DDBJ databases">
        <authorList>
            <person name="de Groot N.N."/>
        </authorList>
    </citation>
    <scope>NUCLEOTIDE SEQUENCE [LARGE SCALE GENOMIC DNA]</scope>
    <source>
        <strain evidence="4 5">CGMCC 1.10457</strain>
    </source>
</reference>
<dbReference type="OrthoDB" id="304381at2157"/>
<name>A0A1I6MAP6_9EURY</name>
<gene>
    <name evidence="4" type="ORF">SAMN05216559_4107</name>
</gene>
<organism evidence="4 5">
    <name type="scientific">Halomicrobium zhouii</name>
    <dbReference type="NCBI Taxonomy" id="767519"/>
    <lineage>
        <taxon>Archaea</taxon>
        <taxon>Methanobacteriati</taxon>
        <taxon>Methanobacteriota</taxon>
        <taxon>Stenosarchaea group</taxon>
        <taxon>Halobacteria</taxon>
        <taxon>Halobacteriales</taxon>
        <taxon>Haloarculaceae</taxon>
        <taxon>Halomicrobium</taxon>
    </lineage>
</organism>
<dbReference type="PANTHER" id="PTHR30532:SF1">
    <property type="entry name" value="IRON(3+)-HYDROXAMATE-BINDING PROTEIN FHUD"/>
    <property type="match status" value="1"/>
</dbReference>
<dbReference type="RefSeq" id="WP_089819262.1">
    <property type="nucleotide sequence ID" value="NZ_FOZK01000006.1"/>
</dbReference>
<evidence type="ECO:0000256" key="2">
    <source>
        <dbReference type="ARBA" id="ARBA00022729"/>
    </source>
</evidence>